<keyword evidence="1" id="KW-0812">Transmembrane</keyword>
<feature type="transmembrane region" description="Helical" evidence="1">
    <location>
        <begin position="44"/>
        <end position="64"/>
    </location>
</feature>
<dbReference type="Proteomes" id="UP001199525">
    <property type="component" value="Unassembled WGS sequence"/>
</dbReference>
<evidence type="ECO:0000313" key="3">
    <source>
        <dbReference type="Proteomes" id="UP001199525"/>
    </source>
</evidence>
<reference evidence="2 3" key="1">
    <citation type="journal article" date="2021" name="Microorganisms">
        <title>Genome Evolution of Filamentous Cyanobacterium Nostoc Species: From Facultative Symbiosis to Free Living.</title>
        <authorList>
            <person name="Huo D."/>
            <person name="Li H."/>
            <person name="Cai F."/>
            <person name="Guo X."/>
            <person name="Qiao Z."/>
            <person name="Wang W."/>
            <person name="Yu G."/>
            <person name="Li R."/>
        </authorList>
    </citation>
    <scope>NUCLEOTIDE SEQUENCE [LARGE SCALE GENOMIC DNA]</scope>
    <source>
        <strain evidence="2 3">CHAB 5714</strain>
    </source>
</reference>
<evidence type="ECO:0000256" key="1">
    <source>
        <dbReference type="SAM" id="Phobius"/>
    </source>
</evidence>
<keyword evidence="1" id="KW-0472">Membrane</keyword>
<dbReference type="RefSeq" id="WP_229485296.1">
    <property type="nucleotide sequence ID" value="NZ_JAIVFQ010000016.1"/>
</dbReference>
<feature type="transmembrane region" description="Helical" evidence="1">
    <location>
        <begin position="84"/>
        <end position="102"/>
    </location>
</feature>
<name>A0ABS8I8L6_9NOSO</name>
<dbReference type="EMBL" id="JAIVFQ010000016">
    <property type="protein sequence ID" value="MCC5600211.1"/>
    <property type="molecule type" value="Genomic_DNA"/>
</dbReference>
<keyword evidence="1" id="KW-1133">Transmembrane helix</keyword>
<keyword evidence="3" id="KW-1185">Reference proteome</keyword>
<accession>A0ABS8I8L6</accession>
<sequence>MRLAVNKATQQSWRRHRFTKGIAILLPVSLDTWQSTLQVQLHSYLENLVQQWFNALMLLLYLYVKKHNNFVTNKQDFLSYNLISSIYVLYKFYLVALCVFTSKSVSLARRRHRTSLHASNFDKQSLTKAIASLGEAKPSLLLRSPLFAFERHSPL</sequence>
<evidence type="ECO:0008006" key="4">
    <source>
        <dbReference type="Google" id="ProtNLM"/>
    </source>
</evidence>
<comment type="caution">
    <text evidence="2">The sequence shown here is derived from an EMBL/GenBank/DDBJ whole genome shotgun (WGS) entry which is preliminary data.</text>
</comment>
<protein>
    <recommendedName>
        <fullName evidence="4">Transposase</fullName>
    </recommendedName>
</protein>
<proteinExistence type="predicted"/>
<organism evidence="2 3">
    <name type="scientific">Nostoc favosum CHAB5714</name>
    <dbReference type="NCBI Taxonomy" id="2780399"/>
    <lineage>
        <taxon>Bacteria</taxon>
        <taxon>Bacillati</taxon>
        <taxon>Cyanobacteriota</taxon>
        <taxon>Cyanophyceae</taxon>
        <taxon>Nostocales</taxon>
        <taxon>Nostocaceae</taxon>
        <taxon>Nostoc</taxon>
        <taxon>Nostoc favosum</taxon>
    </lineage>
</organism>
<evidence type="ECO:0000313" key="2">
    <source>
        <dbReference type="EMBL" id="MCC5600211.1"/>
    </source>
</evidence>
<gene>
    <name evidence="2" type="ORF">LC586_13480</name>
</gene>